<evidence type="ECO:0000256" key="3">
    <source>
        <dbReference type="ARBA" id="ARBA00022801"/>
    </source>
</evidence>
<dbReference type="EC" id="3.5.1.28" evidence="2"/>
<evidence type="ECO:0000313" key="6">
    <source>
        <dbReference type="EMBL" id="SKB27243.1"/>
    </source>
</evidence>
<proteinExistence type="predicted"/>
<feature type="chain" id="PRO_5013024397" description="N-acetylmuramoyl-L-alanine amidase" evidence="4">
    <location>
        <begin position="30"/>
        <end position="272"/>
    </location>
</feature>
<dbReference type="RefSeq" id="WP_079700558.1">
    <property type="nucleotide sequence ID" value="NZ_FUYR01000001.1"/>
</dbReference>
<dbReference type="PANTHER" id="PTHR30404">
    <property type="entry name" value="N-ACETYLMURAMOYL-L-ALANINE AMIDASE"/>
    <property type="match status" value="1"/>
</dbReference>
<evidence type="ECO:0000256" key="1">
    <source>
        <dbReference type="ARBA" id="ARBA00001561"/>
    </source>
</evidence>
<dbReference type="AlphaFoldDB" id="A0A1T4ZXW7"/>
<keyword evidence="7" id="KW-1185">Reference proteome</keyword>
<comment type="catalytic activity">
    <reaction evidence="1">
        <text>Hydrolyzes the link between N-acetylmuramoyl residues and L-amino acid residues in certain cell-wall glycopeptides.</text>
        <dbReference type="EC" id="3.5.1.28"/>
    </reaction>
</comment>
<name>A0A1T4ZXW7_9SPHI</name>
<dbReference type="InterPro" id="IPR050695">
    <property type="entry name" value="N-acetylmuramoyl_amidase_3"/>
</dbReference>
<dbReference type="GO" id="GO:0030288">
    <property type="term" value="C:outer membrane-bounded periplasmic space"/>
    <property type="evidence" value="ECO:0007669"/>
    <property type="project" value="TreeGrafter"/>
</dbReference>
<dbReference type="InterPro" id="IPR002508">
    <property type="entry name" value="MurNAc-LAA_cat"/>
</dbReference>
<dbReference type="SMART" id="SM00646">
    <property type="entry name" value="Ami_3"/>
    <property type="match status" value="1"/>
</dbReference>
<feature type="signal peptide" evidence="4">
    <location>
        <begin position="1"/>
        <end position="29"/>
    </location>
</feature>
<dbReference type="Proteomes" id="UP000189981">
    <property type="component" value="Unassembled WGS sequence"/>
</dbReference>
<dbReference type="EMBL" id="FUYR01000001">
    <property type="protein sequence ID" value="SKB27243.1"/>
    <property type="molecule type" value="Genomic_DNA"/>
</dbReference>
<evidence type="ECO:0000259" key="5">
    <source>
        <dbReference type="SMART" id="SM00646"/>
    </source>
</evidence>
<dbReference type="CDD" id="cd02696">
    <property type="entry name" value="MurNAc-LAA"/>
    <property type="match status" value="1"/>
</dbReference>
<protein>
    <recommendedName>
        <fullName evidence="2">N-acetylmuramoyl-L-alanine amidase</fullName>
        <ecNumber evidence="2">3.5.1.28</ecNumber>
    </recommendedName>
</protein>
<feature type="domain" description="MurNAc-LAA" evidence="5">
    <location>
        <begin position="105"/>
        <end position="264"/>
    </location>
</feature>
<dbReference type="OrthoDB" id="9806267at2"/>
<organism evidence="6 7">
    <name type="scientific">Daejeonella lutea</name>
    <dbReference type="NCBI Taxonomy" id="572036"/>
    <lineage>
        <taxon>Bacteria</taxon>
        <taxon>Pseudomonadati</taxon>
        <taxon>Bacteroidota</taxon>
        <taxon>Sphingobacteriia</taxon>
        <taxon>Sphingobacteriales</taxon>
        <taxon>Sphingobacteriaceae</taxon>
        <taxon>Daejeonella</taxon>
    </lineage>
</organism>
<dbReference type="STRING" id="572036.SAMN05661099_0040"/>
<dbReference type="SUPFAM" id="SSF53187">
    <property type="entry name" value="Zn-dependent exopeptidases"/>
    <property type="match status" value="1"/>
</dbReference>
<accession>A0A1T4ZXW7</accession>
<dbReference type="GO" id="GO:0009253">
    <property type="term" value="P:peptidoglycan catabolic process"/>
    <property type="evidence" value="ECO:0007669"/>
    <property type="project" value="InterPro"/>
</dbReference>
<dbReference type="PANTHER" id="PTHR30404:SF0">
    <property type="entry name" value="N-ACETYLMURAMOYL-L-ALANINE AMIDASE AMIC"/>
    <property type="match status" value="1"/>
</dbReference>
<reference evidence="7" key="1">
    <citation type="submission" date="2017-02" db="EMBL/GenBank/DDBJ databases">
        <authorList>
            <person name="Varghese N."/>
            <person name="Submissions S."/>
        </authorList>
    </citation>
    <scope>NUCLEOTIDE SEQUENCE [LARGE SCALE GENOMIC DNA]</scope>
    <source>
        <strain evidence="7">DSM 22385</strain>
    </source>
</reference>
<dbReference type="Pfam" id="PF01520">
    <property type="entry name" value="Amidase_3"/>
    <property type="match status" value="1"/>
</dbReference>
<gene>
    <name evidence="6" type="ORF">SAMN05661099_0040</name>
</gene>
<dbReference type="Gene3D" id="3.40.630.40">
    <property type="entry name" value="Zn-dependent exopeptidases"/>
    <property type="match status" value="1"/>
</dbReference>
<evidence type="ECO:0000256" key="2">
    <source>
        <dbReference type="ARBA" id="ARBA00011901"/>
    </source>
</evidence>
<keyword evidence="3" id="KW-0378">Hydrolase</keyword>
<dbReference type="GO" id="GO:0008745">
    <property type="term" value="F:N-acetylmuramoyl-L-alanine amidase activity"/>
    <property type="evidence" value="ECO:0007669"/>
    <property type="project" value="UniProtKB-EC"/>
</dbReference>
<evidence type="ECO:0000313" key="7">
    <source>
        <dbReference type="Proteomes" id="UP000189981"/>
    </source>
</evidence>
<keyword evidence="4" id="KW-0732">Signal</keyword>
<sequence>MKKNPLIGYISALIPLAFLLVFTSFKASADDKPYRIKTIVIDAGHGGKYTGATGRYSKEKDVTLQVAMKLGKAIEENMKDVTVMYTRTRDMHFEESNSKDLKKRIDMANEAKADLWISVHCNSMGSNTKNRTSVRGVETFVAGFARLNEQDAAIKEYMAMEEEYKLDEKDAAAIDPATEIFVSLVKNTLREQSIKLATFIQNEYIASGRVNRGVQELSLAVLRTATMPAVLTEIGFISNPTEEDYINSPEGQAEIVSNIVNAIKTYKRQVEL</sequence>
<evidence type="ECO:0000256" key="4">
    <source>
        <dbReference type="SAM" id="SignalP"/>
    </source>
</evidence>